<dbReference type="AlphaFoldDB" id="A0A919A446"/>
<sequence length="149" mass="16863">MAEPDVFRIEPAMPPQMYKTYAMASPLSTHTRQATCEEVGCDQYRQGWRVRVETLTPDLLHAARTSGRRYVEQQVAAGETYLVFEAGQACFKASTHRAPIGRPPLYLVRDGDHRGNPRGTKARLHQRPADWVEDFAEHQQALADEIKKG</sequence>
<gene>
    <name evidence="1" type="ORF">GCM10018772_05310</name>
</gene>
<evidence type="ECO:0000313" key="1">
    <source>
        <dbReference type="EMBL" id="GHE85089.1"/>
    </source>
</evidence>
<keyword evidence="2" id="KW-1185">Reference proteome</keyword>
<dbReference type="Proteomes" id="UP000630718">
    <property type="component" value="Unassembled WGS sequence"/>
</dbReference>
<reference evidence="1" key="2">
    <citation type="submission" date="2020-09" db="EMBL/GenBank/DDBJ databases">
        <authorList>
            <person name="Sun Q."/>
            <person name="Ohkuma M."/>
        </authorList>
    </citation>
    <scope>NUCLEOTIDE SEQUENCE</scope>
    <source>
        <strain evidence="1">JCM 4477</strain>
    </source>
</reference>
<dbReference type="RefSeq" id="WP_190202422.1">
    <property type="nucleotide sequence ID" value="NZ_BNBI01000001.1"/>
</dbReference>
<reference evidence="1" key="1">
    <citation type="journal article" date="2014" name="Int. J. Syst. Evol. Microbiol.">
        <title>Complete genome sequence of Corynebacterium casei LMG S-19264T (=DSM 44701T), isolated from a smear-ripened cheese.</title>
        <authorList>
            <consortium name="US DOE Joint Genome Institute (JGI-PGF)"/>
            <person name="Walter F."/>
            <person name="Albersmeier A."/>
            <person name="Kalinowski J."/>
            <person name="Ruckert C."/>
        </authorList>
    </citation>
    <scope>NUCLEOTIDE SEQUENCE</scope>
    <source>
        <strain evidence="1">JCM 4477</strain>
    </source>
</reference>
<accession>A0A919A446</accession>
<proteinExistence type="predicted"/>
<protein>
    <submittedName>
        <fullName evidence="1">Uncharacterized protein</fullName>
    </submittedName>
</protein>
<organism evidence="1 2">
    <name type="scientific">Streptomyces fumanus</name>
    <dbReference type="NCBI Taxonomy" id="67302"/>
    <lineage>
        <taxon>Bacteria</taxon>
        <taxon>Bacillati</taxon>
        <taxon>Actinomycetota</taxon>
        <taxon>Actinomycetes</taxon>
        <taxon>Kitasatosporales</taxon>
        <taxon>Streptomycetaceae</taxon>
        <taxon>Streptomyces</taxon>
    </lineage>
</organism>
<comment type="caution">
    <text evidence="1">The sequence shown here is derived from an EMBL/GenBank/DDBJ whole genome shotgun (WGS) entry which is preliminary data.</text>
</comment>
<dbReference type="EMBL" id="BNBI01000001">
    <property type="protein sequence ID" value="GHE85089.1"/>
    <property type="molecule type" value="Genomic_DNA"/>
</dbReference>
<name>A0A919A446_9ACTN</name>
<evidence type="ECO:0000313" key="2">
    <source>
        <dbReference type="Proteomes" id="UP000630718"/>
    </source>
</evidence>